<dbReference type="Proteomes" id="UP001054945">
    <property type="component" value="Unassembled WGS sequence"/>
</dbReference>
<feature type="non-terminal residue" evidence="1">
    <location>
        <position position="1"/>
    </location>
</feature>
<organism evidence="1 2">
    <name type="scientific">Caerostris extrusa</name>
    <name type="common">Bark spider</name>
    <name type="synonym">Caerostris bankana</name>
    <dbReference type="NCBI Taxonomy" id="172846"/>
    <lineage>
        <taxon>Eukaryota</taxon>
        <taxon>Metazoa</taxon>
        <taxon>Ecdysozoa</taxon>
        <taxon>Arthropoda</taxon>
        <taxon>Chelicerata</taxon>
        <taxon>Arachnida</taxon>
        <taxon>Araneae</taxon>
        <taxon>Araneomorphae</taxon>
        <taxon>Entelegynae</taxon>
        <taxon>Araneoidea</taxon>
        <taxon>Araneidae</taxon>
        <taxon>Caerostris</taxon>
    </lineage>
</organism>
<comment type="caution">
    <text evidence="1">The sequence shown here is derived from an EMBL/GenBank/DDBJ whole genome shotgun (WGS) entry which is preliminary data.</text>
</comment>
<proteinExistence type="predicted"/>
<keyword evidence="2" id="KW-1185">Reference proteome</keyword>
<dbReference type="AlphaFoldDB" id="A0AAV4XYI3"/>
<reference evidence="1 2" key="1">
    <citation type="submission" date="2021-06" db="EMBL/GenBank/DDBJ databases">
        <title>Caerostris extrusa draft genome.</title>
        <authorList>
            <person name="Kono N."/>
            <person name="Arakawa K."/>
        </authorList>
    </citation>
    <scope>NUCLEOTIDE SEQUENCE [LARGE SCALE GENOMIC DNA]</scope>
</reference>
<protein>
    <submittedName>
        <fullName evidence="1">Uncharacterized protein</fullName>
    </submittedName>
</protein>
<name>A0AAV4XYI3_CAEEX</name>
<sequence length="66" mass="7597">VTKSSSHRDCKEARILSKLGKMVDRRPVDYRFIIALFICWISESPGRSIRGAHRRARGRLHSAISF</sequence>
<accession>A0AAV4XYI3</accession>
<dbReference type="EMBL" id="BPLR01018353">
    <property type="protein sequence ID" value="GIY98883.1"/>
    <property type="molecule type" value="Genomic_DNA"/>
</dbReference>
<gene>
    <name evidence="1" type="ORF">CEXT_180091</name>
</gene>
<evidence type="ECO:0000313" key="2">
    <source>
        <dbReference type="Proteomes" id="UP001054945"/>
    </source>
</evidence>
<evidence type="ECO:0000313" key="1">
    <source>
        <dbReference type="EMBL" id="GIY98883.1"/>
    </source>
</evidence>